<dbReference type="PANTHER" id="PTHR42673">
    <property type="entry name" value="MALEYLACETOACETATE ISOMERASE"/>
    <property type="match status" value="1"/>
</dbReference>
<reference evidence="3 4" key="1">
    <citation type="submission" date="2024-09" db="EMBL/GenBank/DDBJ databases">
        <title>Floridaenema gen nov. (Aerosakkonemataceae, Aerosakkonematales ord. nov., Cyanobacteria) from benthic tropical and subtropical fresh waters, with the description of four new species.</title>
        <authorList>
            <person name="Moretto J.A."/>
            <person name="Berthold D.E."/>
            <person name="Lefler F.W."/>
            <person name="Huang I.-S."/>
            <person name="Laughinghouse H. IV."/>
        </authorList>
    </citation>
    <scope>NUCLEOTIDE SEQUENCE [LARGE SCALE GENOMIC DNA]</scope>
    <source>
        <strain evidence="3 4">BLCC-F46</strain>
    </source>
</reference>
<evidence type="ECO:0000259" key="2">
    <source>
        <dbReference type="PROSITE" id="PS50405"/>
    </source>
</evidence>
<feature type="domain" description="GST C-terminal" evidence="2">
    <location>
        <begin position="85"/>
        <end position="214"/>
    </location>
</feature>
<dbReference type="InterPro" id="IPR036282">
    <property type="entry name" value="Glutathione-S-Trfase_C_sf"/>
</dbReference>
<dbReference type="Pfam" id="PF00043">
    <property type="entry name" value="GST_C"/>
    <property type="match status" value="1"/>
</dbReference>
<dbReference type="CDD" id="cd00570">
    <property type="entry name" value="GST_N_family"/>
    <property type="match status" value="1"/>
</dbReference>
<dbReference type="Gene3D" id="3.40.30.10">
    <property type="entry name" value="Glutaredoxin"/>
    <property type="match status" value="1"/>
</dbReference>
<dbReference type="Pfam" id="PF13417">
    <property type="entry name" value="GST_N_3"/>
    <property type="match status" value="1"/>
</dbReference>
<dbReference type="PANTHER" id="PTHR42673:SF4">
    <property type="entry name" value="MALEYLACETOACETATE ISOMERASE"/>
    <property type="match status" value="1"/>
</dbReference>
<dbReference type="SFLD" id="SFLDG00358">
    <property type="entry name" value="Main_(cytGST)"/>
    <property type="match status" value="1"/>
</dbReference>
<dbReference type="EMBL" id="JBHFNQ010000136">
    <property type="protein sequence ID" value="MFB2878734.1"/>
    <property type="molecule type" value="Genomic_DNA"/>
</dbReference>
<evidence type="ECO:0000259" key="1">
    <source>
        <dbReference type="PROSITE" id="PS50404"/>
    </source>
</evidence>
<sequence>MVKFYFSPISVNARRVWVALLEKEIAFEPVQMKLDGDHFQAEFTAINPLQRVPVIVDDGFTVVESLAILDYLEAKYATPSLMPQEAQAIAKVRMVEMIAVNEIQPATVLITKQMVGLEVESAKLEAGKERINTILQFYENLLGDNTYFAGEMFSLAEVVAGTLLESLPMFGIAIDIYPKLNNWLERLQTRESFQQTTASRKEIHAVLPHIKKILATR</sequence>
<dbReference type="PROSITE" id="PS50405">
    <property type="entry name" value="GST_CTER"/>
    <property type="match status" value="1"/>
</dbReference>
<dbReference type="SUPFAM" id="SSF47616">
    <property type="entry name" value="GST C-terminal domain-like"/>
    <property type="match status" value="1"/>
</dbReference>
<dbReference type="InterPro" id="IPR040079">
    <property type="entry name" value="Glutathione_S-Trfase"/>
</dbReference>
<dbReference type="CDD" id="cd00299">
    <property type="entry name" value="GST_C_family"/>
    <property type="match status" value="1"/>
</dbReference>
<protein>
    <submittedName>
        <fullName evidence="3">Glutathione S-transferase family protein</fullName>
    </submittedName>
</protein>
<dbReference type="InterPro" id="IPR004045">
    <property type="entry name" value="Glutathione_S-Trfase_N"/>
</dbReference>
<dbReference type="InterPro" id="IPR004046">
    <property type="entry name" value="GST_C"/>
</dbReference>
<evidence type="ECO:0000313" key="3">
    <source>
        <dbReference type="EMBL" id="MFB2878734.1"/>
    </source>
</evidence>
<dbReference type="SFLD" id="SFLDS00019">
    <property type="entry name" value="Glutathione_Transferase_(cytos"/>
    <property type="match status" value="1"/>
</dbReference>
<gene>
    <name evidence="3" type="ORF">ACE1CC_17935</name>
</gene>
<evidence type="ECO:0000313" key="4">
    <source>
        <dbReference type="Proteomes" id="UP001576774"/>
    </source>
</evidence>
<accession>A0ABV4X7G7</accession>
<keyword evidence="4" id="KW-1185">Reference proteome</keyword>
<dbReference type="PROSITE" id="PS50404">
    <property type="entry name" value="GST_NTER"/>
    <property type="match status" value="1"/>
</dbReference>
<comment type="caution">
    <text evidence="3">The sequence shown here is derived from an EMBL/GenBank/DDBJ whole genome shotgun (WGS) entry which is preliminary data.</text>
</comment>
<dbReference type="RefSeq" id="WP_413271793.1">
    <property type="nucleotide sequence ID" value="NZ_JBHFNQ010000136.1"/>
</dbReference>
<proteinExistence type="predicted"/>
<name>A0ABV4X7G7_9CYAN</name>
<dbReference type="Gene3D" id="1.20.1050.10">
    <property type="match status" value="1"/>
</dbReference>
<dbReference type="InterPro" id="IPR036249">
    <property type="entry name" value="Thioredoxin-like_sf"/>
</dbReference>
<feature type="domain" description="GST N-terminal" evidence="1">
    <location>
        <begin position="1"/>
        <end position="80"/>
    </location>
</feature>
<organism evidence="3 4">
    <name type="scientific">Floridaenema aerugineum BLCC-F46</name>
    <dbReference type="NCBI Taxonomy" id="3153654"/>
    <lineage>
        <taxon>Bacteria</taxon>
        <taxon>Bacillati</taxon>
        <taxon>Cyanobacteriota</taxon>
        <taxon>Cyanophyceae</taxon>
        <taxon>Oscillatoriophycideae</taxon>
        <taxon>Aerosakkonematales</taxon>
        <taxon>Aerosakkonemataceae</taxon>
        <taxon>Floridanema</taxon>
        <taxon>Floridanema aerugineum</taxon>
    </lineage>
</organism>
<dbReference type="Proteomes" id="UP001576774">
    <property type="component" value="Unassembled WGS sequence"/>
</dbReference>
<dbReference type="InterPro" id="IPR010987">
    <property type="entry name" value="Glutathione-S-Trfase_C-like"/>
</dbReference>
<dbReference type="SUPFAM" id="SSF52833">
    <property type="entry name" value="Thioredoxin-like"/>
    <property type="match status" value="1"/>
</dbReference>